<sequence>METGQRRHTEESLTDNNMTIFTTIRRLLKRHRRPPSRNVALVLSGGGARGYAHIGAIEVLQERGYNITSVAGTSMGALVGGAFANGKLGEFKVMALGLNRKKIINMMDISMGLDHVANGEKLLAVMGQMIGNVRIEQLPIPFACCASDIVSGRERVFTSGPLQTAIRASISIPCFFKPVRENGHIDVDGSVHNTLPLDRVHRRPGDLLVAVNVNGPDSCPYDAYQKKKQSSDGVFGTIRAKLPFHKVQFHENYMSMALRVANLTIQANTQLAIRLTPPDICAEIPMDLYGLFDFEKAQELIEVGRQEMTRQLDLYEASEK</sequence>
<dbReference type="RefSeq" id="WP_317038698.1">
    <property type="nucleotide sequence ID" value="NZ_KQ957192.1"/>
</dbReference>
<evidence type="ECO:0000259" key="5">
    <source>
        <dbReference type="PROSITE" id="PS51635"/>
    </source>
</evidence>
<evidence type="ECO:0000256" key="1">
    <source>
        <dbReference type="ARBA" id="ARBA00022801"/>
    </source>
</evidence>
<dbReference type="AlphaFoldDB" id="A0A133QLV4"/>
<dbReference type="SUPFAM" id="SSF52151">
    <property type="entry name" value="FabD/lysophospholipase-like"/>
    <property type="match status" value="1"/>
</dbReference>
<keyword evidence="2 4" id="KW-0442">Lipid degradation</keyword>
<feature type="short sequence motif" description="GXGXXG" evidence="4">
    <location>
        <begin position="45"/>
        <end position="50"/>
    </location>
</feature>
<keyword evidence="7" id="KW-1185">Reference proteome</keyword>
<dbReference type="InterPro" id="IPR002641">
    <property type="entry name" value="PNPLA_dom"/>
</dbReference>
<feature type="active site" description="Proton acceptor" evidence="4">
    <location>
        <position position="188"/>
    </location>
</feature>
<dbReference type="Proteomes" id="UP000070533">
    <property type="component" value="Unassembled WGS sequence"/>
</dbReference>
<dbReference type="PATRIC" id="fig|28128.5.peg.322"/>
<dbReference type="PROSITE" id="PS51635">
    <property type="entry name" value="PNPLA"/>
    <property type="match status" value="1"/>
</dbReference>
<evidence type="ECO:0000313" key="6">
    <source>
        <dbReference type="EMBL" id="KXA43876.1"/>
    </source>
</evidence>
<keyword evidence="3 4" id="KW-0443">Lipid metabolism</keyword>
<dbReference type="Gene3D" id="3.40.1090.10">
    <property type="entry name" value="Cytosolic phospholipase A2 catalytic domain"/>
    <property type="match status" value="2"/>
</dbReference>
<dbReference type="EMBL" id="LRQG01000013">
    <property type="protein sequence ID" value="KXA43876.1"/>
    <property type="molecule type" value="Genomic_DNA"/>
</dbReference>
<proteinExistence type="predicted"/>
<feature type="domain" description="PNPLA" evidence="5">
    <location>
        <begin position="41"/>
        <end position="201"/>
    </location>
</feature>
<comment type="caution">
    <text evidence="6">The sequence shown here is derived from an EMBL/GenBank/DDBJ whole genome shotgun (WGS) entry which is preliminary data.</text>
</comment>
<evidence type="ECO:0000256" key="2">
    <source>
        <dbReference type="ARBA" id="ARBA00022963"/>
    </source>
</evidence>
<name>A0A133QLV4_9BACT</name>
<keyword evidence="1 4" id="KW-0378">Hydrolase</keyword>
<protein>
    <submittedName>
        <fullName evidence="6">Phospholipase, patatin family</fullName>
    </submittedName>
</protein>
<dbReference type="STRING" id="28128.HMPREF3226_00322"/>
<dbReference type="GO" id="GO:0016042">
    <property type="term" value="P:lipid catabolic process"/>
    <property type="evidence" value="ECO:0007669"/>
    <property type="project" value="UniProtKB-UniRule"/>
</dbReference>
<comment type="caution">
    <text evidence="4">Lacks conserved residue(s) required for the propagation of feature annotation.</text>
</comment>
<evidence type="ECO:0000313" key="7">
    <source>
        <dbReference type="Proteomes" id="UP000070533"/>
    </source>
</evidence>
<evidence type="ECO:0000256" key="4">
    <source>
        <dbReference type="PROSITE-ProRule" id="PRU01161"/>
    </source>
</evidence>
<organism evidence="6 7">
    <name type="scientific">Prevotella corporis</name>
    <dbReference type="NCBI Taxonomy" id="28128"/>
    <lineage>
        <taxon>Bacteria</taxon>
        <taxon>Pseudomonadati</taxon>
        <taxon>Bacteroidota</taxon>
        <taxon>Bacteroidia</taxon>
        <taxon>Bacteroidales</taxon>
        <taxon>Prevotellaceae</taxon>
        <taxon>Prevotella</taxon>
    </lineage>
</organism>
<dbReference type="Pfam" id="PF01734">
    <property type="entry name" value="Patatin"/>
    <property type="match status" value="1"/>
</dbReference>
<dbReference type="PANTHER" id="PTHR14226:SF76">
    <property type="entry name" value="NTE FAMILY PROTEIN RSSA"/>
    <property type="match status" value="1"/>
</dbReference>
<accession>A0A133QLV4</accession>
<dbReference type="eggNOG" id="COG1752">
    <property type="taxonomic scope" value="Bacteria"/>
</dbReference>
<dbReference type="PANTHER" id="PTHR14226">
    <property type="entry name" value="NEUROPATHY TARGET ESTERASE/SWISS CHEESE D.MELANOGASTER"/>
    <property type="match status" value="1"/>
</dbReference>
<reference evidence="7" key="1">
    <citation type="submission" date="2016-01" db="EMBL/GenBank/DDBJ databases">
        <authorList>
            <person name="Mitreva M."/>
            <person name="Pepin K.H."/>
            <person name="Mihindukulasuriya K.A."/>
            <person name="Fulton R."/>
            <person name="Fronick C."/>
            <person name="O'Laughlin M."/>
            <person name="Miner T."/>
            <person name="Herter B."/>
            <person name="Rosa B.A."/>
            <person name="Cordes M."/>
            <person name="Tomlinson C."/>
            <person name="Wollam A."/>
            <person name="Palsikar V.B."/>
            <person name="Mardis E.R."/>
            <person name="Wilson R.K."/>
        </authorList>
    </citation>
    <scope>NUCLEOTIDE SEQUENCE [LARGE SCALE GENOMIC DNA]</scope>
    <source>
        <strain evidence="7">MJR7716</strain>
    </source>
</reference>
<dbReference type="InterPro" id="IPR016035">
    <property type="entry name" value="Acyl_Trfase/lysoPLipase"/>
</dbReference>
<evidence type="ECO:0000256" key="3">
    <source>
        <dbReference type="ARBA" id="ARBA00023098"/>
    </source>
</evidence>
<dbReference type="GO" id="GO:0016787">
    <property type="term" value="F:hydrolase activity"/>
    <property type="evidence" value="ECO:0007669"/>
    <property type="project" value="UniProtKB-UniRule"/>
</dbReference>
<feature type="active site" description="Nucleophile" evidence="4">
    <location>
        <position position="74"/>
    </location>
</feature>
<gene>
    <name evidence="6" type="ORF">HMPREF3226_00322</name>
</gene>
<feature type="short sequence motif" description="GXSXG" evidence="4">
    <location>
        <begin position="72"/>
        <end position="76"/>
    </location>
</feature>
<dbReference type="InterPro" id="IPR050301">
    <property type="entry name" value="NTE"/>
</dbReference>